<dbReference type="EMBL" id="FOMG01000017">
    <property type="protein sequence ID" value="SFD01904.1"/>
    <property type="molecule type" value="Genomic_DNA"/>
</dbReference>
<keyword evidence="2" id="KW-0732">Signal</keyword>
<feature type="chain" id="PRO_5039648191" evidence="2">
    <location>
        <begin position="29"/>
        <end position="173"/>
    </location>
</feature>
<sequence length="173" mass="19890">MNKNKNLLKIAIFTLLIVSTAGSTFVVASSDNYLKDKVKKLTEQFNSKKSNLEKTGTYSTDTKESKEVKELGIKIADLSEQTKTEEDYKKELEDFLLGCRRGLEDTKRDQKLYYEQSTQDFIDKMEKKLADIEDEMKSNDELNKNSSESKISLSHESPSKKLLERLNDRSDVD</sequence>
<feature type="compositionally biased region" description="Basic and acidic residues" evidence="1">
    <location>
        <begin position="157"/>
        <end position="173"/>
    </location>
</feature>
<proteinExistence type="predicted"/>
<feature type="compositionally biased region" description="Low complexity" evidence="1">
    <location>
        <begin position="144"/>
        <end position="156"/>
    </location>
</feature>
<dbReference type="STRING" id="119641.SAMN05421842_11718"/>
<dbReference type="Proteomes" id="UP000199263">
    <property type="component" value="Unassembled WGS sequence"/>
</dbReference>
<evidence type="ECO:0000313" key="3">
    <source>
        <dbReference type="EMBL" id="SFD01904.1"/>
    </source>
</evidence>
<name>A0A1I1NW42_9CLOT</name>
<feature type="region of interest" description="Disordered" evidence="1">
    <location>
        <begin position="137"/>
        <end position="173"/>
    </location>
</feature>
<protein>
    <submittedName>
        <fullName evidence="3">Uncharacterized protein</fullName>
    </submittedName>
</protein>
<dbReference type="OrthoDB" id="9846239at2"/>
<keyword evidence="4" id="KW-1185">Reference proteome</keyword>
<dbReference type="AlphaFoldDB" id="A0A1I1NW42"/>
<gene>
    <name evidence="3" type="ORF">SAMN05421842_11718</name>
</gene>
<reference evidence="3 4" key="1">
    <citation type="submission" date="2016-10" db="EMBL/GenBank/DDBJ databases">
        <authorList>
            <person name="de Groot N.N."/>
        </authorList>
    </citation>
    <scope>NUCLEOTIDE SEQUENCE [LARGE SCALE GENOMIC DNA]</scope>
    <source>
        <strain evidence="3 4">DSM 12992</strain>
    </source>
</reference>
<evidence type="ECO:0000313" key="4">
    <source>
        <dbReference type="Proteomes" id="UP000199263"/>
    </source>
</evidence>
<feature type="signal peptide" evidence="2">
    <location>
        <begin position="1"/>
        <end position="28"/>
    </location>
</feature>
<organism evidence="3 4">
    <name type="scientific">Clostridium uliginosum</name>
    <dbReference type="NCBI Taxonomy" id="119641"/>
    <lineage>
        <taxon>Bacteria</taxon>
        <taxon>Bacillati</taxon>
        <taxon>Bacillota</taxon>
        <taxon>Clostridia</taxon>
        <taxon>Eubacteriales</taxon>
        <taxon>Clostridiaceae</taxon>
        <taxon>Clostridium</taxon>
    </lineage>
</organism>
<evidence type="ECO:0000256" key="2">
    <source>
        <dbReference type="SAM" id="SignalP"/>
    </source>
</evidence>
<dbReference type="RefSeq" id="WP_090091795.1">
    <property type="nucleotide sequence ID" value="NZ_FOMG01000017.1"/>
</dbReference>
<accession>A0A1I1NW42</accession>
<evidence type="ECO:0000256" key="1">
    <source>
        <dbReference type="SAM" id="MobiDB-lite"/>
    </source>
</evidence>